<feature type="transmembrane region" description="Helical" evidence="1">
    <location>
        <begin position="142"/>
        <end position="162"/>
    </location>
</feature>
<feature type="transmembrane region" description="Helical" evidence="1">
    <location>
        <begin position="50"/>
        <end position="70"/>
    </location>
</feature>
<keyword evidence="1" id="KW-0472">Membrane</keyword>
<reference evidence="2" key="1">
    <citation type="submission" date="2023-04" db="EMBL/GenBank/DDBJ databases">
        <title>Novel strain of Lactilactobacillus sakei and use thereof.</title>
        <authorList>
            <person name="Kim S.Y."/>
        </authorList>
    </citation>
    <scope>NUCLEOTIDE SEQUENCE</scope>
    <source>
        <strain evidence="2">HUP1</strain>
    </source>
</reference>
<dbReference type="AlphaFoldDB" id="A0AAF0GP51"/>
<organism evidence="2 3">
    <name type="scientific">Latilactobacillus sakei</name>
    <name type="common">Lactobacillus sakei</name>
    <dbReference type="NCBI Taxonomy" id="1599"/>
    <lineage>
        <taxon>Bacteria</taxon>
        <taxon>Bacillati</taxon>
        <taxon>Bacillota</taxon>
        <taxon>Bacilli</taxon>
        <taxon>Lactobacillales</taxon>
        <taxon>Lactobacillaceae</taxon>
        <taxon>Latilactobacillus</taxon>
    </lineage>
</organism>
<dbReference type="RefSeq" id="WP_280103175.1">
    <property type="nucleotide sequence ID" value="NZ_CP122959.1"/>
</dbReference>
<dbReference type="EMBL" id="CP122959">
    <property type="protein sequence ID" value="WGI19732.1"/>
    <property type="molecule type" value="Genomic_DNA"/>
</dbReference>
<feature type="transmembrane region" description="Helical" evidence="1">
    <location>
        <begin position="91"/>
        <end position="110"/>
    </location>
</feature>
<gene>
    <name evidence="2" type="ORF">QBD03_03210</name>
</gene>
<keyword evidence="1" id="KW-1133">Transmembrane helix</keyword>
<feature type="transmembrane region" description="Helical" evidence="1">
    <location>
        <begin position="25"/>
        <end position="44"/>
    </location>
</feature>
<protein>
    <recommendedName>
        <fullName evidence="4">Hydrophobic protein</fullName>
    </recommendedName>
</protein>
<evidence type="ECO:0008006" key="4">
    <source>
        <dbReference type="Google" id="ProtNLM"/>
    </source>
</evidence>
<evidence type="ECO:0000313" key="2">
    <source>
        <dbReference type="EMBL" id="WGI19732.1"/>
    </source>
</evidence>
<evidence type="ECO:0000313" key="3">
    <source>
        <dbReference type="Proteomes" id="UP001179858"/>
    </source>
</evidence>
<dbReference type="Proteomes" id="UP001179858">
    <property type="component" value="Chromosome"/>
</dbReference>
<evidence type="ECO:0000256" key="1">
    <source>
        <dbReference type="SAM" id="Phobius"/>
    </source>
</evidence>
<proteinExistence type="predicted"/>
<keyword evidence="1" id="KW-0812">Transmembrane</keyword>
<sequence length="188" mass="21597">MSLIGILIVIYFCYSQFKAERPRRFRYLLLPLYALLMFVTTFKLNAKNLLLAAVIILLGIAIGTFQGRFAQLSLENVQGQTKVSIRGGWPFLLGWGLILGIQILLSIFLAHHQMDTAELSQEVLHSALEELLPFRRIYAFDWWILWALSGSSSLAYTGMLAYRSSDFRQALRRRAHRKTDKNSKKRDA</sequence>
<accession>A0AAF0GP51</accession>
<name>A0AAF0GP51_LATSK</name>